<dbReference type="SUPFAM" id="SSF55383">
    <property type="entry name" value="Copper amine oxidase, domain N"/>
    <property type="match status" value="1"/>
</dbReference>
<dbReference type="Pfam" id="PF11741">
    <property type="entry name" value="AMIN"/>
    <property type="match status" value="1"/>
</dbReference>
<dbReference type="Pfam" id="PF07833">
    <property type="entry name" value="Cu_amine_oxidN1"/>
    <property type="match status" value="1"/>
</dbReference>
<feature type="domain" description="MurNAc-LAA" evidence="4">
    <location>
        <begin position="357"/>
        <end position="464"/>
    </location>
</feature>
<dbReference type="GO" id="GO:0008745">
    <property type="term" value="F:N-acetylmuramoyl-L-alanine amidase activity"/>
    <property type="evidence" value="ECO:0007669"/>
    <property type="project" value="InterPro"/>
</dbReference>
<dbReference type="GO" id="GO:0030288">
    <property type="term" value="C:outer membrane-bounded periplasmic space"/>
    <property type="evidence" value="ECO:0007669"/>
    <property type="project" value="TreeGrafter"/>
</dbReference>
<dbReference type="Gene3D" id="3.40.630.40">
    <property type="entry name" value="Zn-dependent exopeptidases"/>
    <property type="match status" value="1"/>
</dbReference>
<evidence type="ECO:0000313" key="6">
    <source>
        <dbReference type="Proteomes" id="UP000037688"/>
    </source>
</evidence>
<dbReference type="Proteomes" id="UP000037688">
    <property type="component" value="Unassembled WGS sequence"/>
</dbReference>
<protein>
    <submittedName>
        <fullName evidence="5">N-acetylmuramoyl-L-alanine amidase</fullName>
    </submittedName>
</protein>
<dbReference type="InterPro" id="IPR050695">
    <property type="entry name" value="N-acetylmuramoyl_amidase_3"/>
</dbReference>
<dbReference type="EMBL" id="LITU01000053">
    <property type="protein sequence ID" value="KOY16305.1"/>
    <property type="molecule type" value="Genomic_DNA"/>
</dbReference>
<feature type="compositionally biased region" description="Low complexity" evidence="2">
    <location>
        <begin position="141"/>
        <end position="157"/>
    </location>
</feature>
<name>A0A0N0C4U5_9BACL</name>
<evidence type="ECO:0000313" key="5">
    <source>
        <dbReference type="EMBL" id="KOY16305.1"/>
    </source>
</evidence>
<dbReference type="GO" id="GO:0009253">
    <property type="term" value="P:peptidoglycan catabolic process"/>
    <property type="evidence" value="ECO:0007669"/>
    <property type="project" value="InterPro"/>
</dbReference>
<feature type="region of interest" description="Disordered" evidence="2">
    <location>
        <begin position="140"/>
        <end position="164"/>
    </location>
</feature>
<dbReference type="SUPFAM" id="SSF53187">
    <property type="entry name" value="Zn-dependent exopeptidases"/>
    <property type="match status" value="1"/>
</dbReference>
<reference evidence="5 6" key="1">
    <citation type="submission" date="2015-08" db="EMBL/GenBank/DDBJ databases">
        <title>Draft genome sequence of cellulolytic and xylanolytic Paenibacillus sp. A59, isolated from a decaying forest soil from Patagonia, Argentina.</title>
        <authorList>
            <person name="Ghio S."/>
            <person name="Caceres A.M."/>
            <person name="Talia P."/>
            <person name="Grasso D."/>
            <person name="Campos E."/>
        </authorList>
    </citation>
    <scope>NUCLEOTIDE SEQUENCE [LARGE SCALE GENOMIC DNA]</scope>
    <source>
        <strain evidence="5 6">A59</strain>
    </source>
</reference>
<feature type="chain" id="PRO_5005845404" evidence="3">
    <location>
        <begin position="24"/>
        <end position="470"/>
    </location>
</feature>
<gene>
    <name evidence="5" type="ORF">AMS66_10510</name>
</gene>
<keyword evidence="6" id="KW-1185">Reference proteome</keyword>
<evidence type="ECO:0000256" key="1">
    <source>
        <dbReference type="ARBA" id="ARBA00022801"/>
    </source>
</evidence>
<dbReference type="RefSeq" id="WP_053780743.1">
    <property type="nucleotide sequence ID" value="NZ_LITU01000053.1"/>
</dbReference>
<dbReference type="SMART" id="SM00646">
    <property type="entry name" value="Ami_3"/>
    <property type="match status" value="1"/>
</dbReference>
<dbReference type="Gene3D" id="2.60.40.3500">
    <property type="match status" value="1"/>
</dbReference>
<evidence type="ECO:0000256" key="3">
    <source>
        <dbReference type="SAM" id="SignalP"/>
    </source>
</evidence>
<dbReference type="AlphaFoldDB" id="A0A0N0C4U5"/>
<evidence type="ECO:0000259" key="4">
    <source>
        <dbReference type="SMART" id="SM00646"/>
    </source>
</evidence>
<proteinExistence type="predicted"/>
<dbReference type="Pfam" id="PF01520">
    <property type="entry name" value="Amidase_3"/>
    <property type="match status" value="1"/>
</dbReference>
<keyword evidence="3" id="KW-0732">Signal</keyword>
<keyword evidence="1" id="KW-0378">Hydrolase</keyword>
<dbReference type="PANTHER" id="PTHR30404">
    <property type="entry name" value="N-ACETYLMURAMOYL-L-ALANINE AMIDASE"/>
    <property type="match status" value="1"/>
</dbReference>
<dbReference type="CDD" id="cd02696">
    <property type="entry name" value="MurNAc-LAA"/>
    <property type="match status" value="1"/>
</dbReference>
<evidence type="ECO:0000256" key="2">
    <source>
        <dbReference type="SAM" id="MobiDB-lite"/>
    </source>
</evidence>
<dbReference type="PANTHER" id="PTHR30404:SF0">
    <property type="entry name" value="N-ACETYLMURAMOYL-L-ALANINE AMIDASE AMIC"/>
    <property type="match status" value="1"/>
</dbReference>
<dbReference type="OrthoDB" id="9806267at2"/>
<dbReference type="InterPro" id="IPR002508">
    <property type="entry name" value="MurNAc-LAA_cat"/>
</dbReference>
<comment type="caution">
    <text evidence="5">The sequence shown here is derived from an EMBL/GenBank/DDBJ whole genome shotgun (WGS) entry which is preliminary data.</text>
</comment>
<dbReference type="InterPro" id="IPR021731">
    <property type="entry name" value="AMIN_dom"/>
</dbReference>
<organism evidence="5 6">
    <name type="scientific">Paenibacillus xylanivorans</name>
    <dbReference type="NCBI Taxonomy" id="1705561"/>
    <lineage>
        <taxon>Bacteria</taxon>
        <taxon>Bacillati</taxon>
        <taxon>Bacillota</taxon>
        <taxon>Bacilli</taxon>
        <taxon>Bacillales</taxon>
        <taxon>Paenibacillaceae</taxon>
        <taxon>Paenibacillus</taxon>
    </lineage>
</organism>
<dbReference type="InterPro" id="IPR036582">
    <property type="entry name" value="Mao_N_sf"/>
</dbReference>
<accession>A0A0N0C4U5</accession>
<sequence>MKKFGFLVLLFVFGLVFPGYSHAAADTHIILDGKEIVQPSDAKAEIINSKVMVPIRVISESLGYGVDWKQATSTVTISKDNTAMQMIVGQKTATVNGSNVNLDAPPLVKNGTTLVPLRFIGEQMGLKVGWNNTTKTVTLVTQNSGSGNGTTTPPNSGNDGGGSDQDGLVLVNGISFSDNRFLIATSGNTKPNVFTMTGPDRIVIDLPNTAFADSFSEGQALDSNQNGQLVVSGYPDVSKIRYSLYSNSPSTLRFVIDLSNAKGYDVQSDSGLVMIDLNKEGTTTPQPPVGNNGKKVVVVDAGHGNQDPGAIGVTGKKEKDFNLAMALKVEALLKKESNIDVVLTRSDDTFLALSERVKIAEKLKADIFISIHANSGSAAANGVETYYTRSNSKALATVMHKYLLQSSGLKDRGVKTASLHVTRETTMPAVLLEAGFLSNKSDEAALFTESFQNSVAKGIVAGIKEYLGIK</sequence>
<dbReference type="InterPro" id="IPR012854">
    <property type="entry name" value="Cu_amine_oxidase-like_N"/>
</dbReference>
<dbReference type="Gene3D" id="3.30.457.10">
    <property type="entry name" value="Copper amine oxidase-like, N-terminal domain"/>
    <property type="match status" value="1"/>
</dbReference>
<feature type="signal peptide" evidence="3">
    <location>
        <begin position="1"/>
        <end position="23"/>
    </location>
</feature>
<dbReference type="PATRIC" id="fig|1705561.3.peg.1958"/>